<keyword evidence="3" id="KW-1185">Reference proteome</keyword>
<evidence type="ECO:0000313" key="2">
    <source>
        <dbReference type="EMBL" id="CAI9175123.1"/>
    </source>
</evidence>
<gene>
    <name evidence="2" type="ORF">MRATA1EN1_LOCUS24085</name>
</gene>
<proteinExistence type="predicted"/>
<organism evidence="2 3">
    <name type="scientific">Rangifer tarandus platyrhynchus</name>
    <name type="common">Svalbard reindeer</name>
    <dbReference type="NCBI Taxonomy" id="3082113"/>
    <lineage>
        <taxon>Eukaryota</taxon>
        <taxon>Metazoa</taxon>
        <taxon>Chordata</taxon>
        <taxon>Craniata</taxon>
        <taxon>Vertebrata</taxon>
        <taxon>Euteleostomi</taxon>
        <taxon>Mammalia</taxon>
        <taxon>Eutheria</taxon>
        <taxon>Laurasiatheria</taxon>
        <taxon>Artiodactyla</taxon>
        <taxon>Ruminantia</taxon>
        <taxon>Pecora</taxon>
        <taxon>Cervidae</taxon>
        <taxon>Odocoileinae</taxon>
        <taxon>Rangifer</taxon>
    </lineage>
</organism>
<feature type="compositionally biased region" description="Polar residues" evidence="1">
    <location>
        <begin position="33"/>
        <end position="45"/>
    </location>
</feature>
<evidence type="ECO:0000256" key="1">
    <source>
        <dbReference type="SAM" id="MobiDB-lite"/>
    </source>
</evidence>
<name>A0ABN8ZNM9_RANTA</name>
<feature type="region of interest" description="Disordered" evidence="1">
    <location>
        <begin position="20"/>
        <end position="70"/>
    </location>
</feature>
<sequence>MSPLPPQPVTDSVPLWVEAGGPRRRQEMGDALLSQNRPDSFSESSLARPPASAPTRVGRDRAFWDGRPLL</sequence>
<evidence type="ECO:0000313" key="3">
    <source>
        <dbReference type="Proteomes" id="UP001176941"/>
    </source>
</evidence>
<reference evidence="2" key="1">
    <citation type="submission" date="2023-04" db="EMBL/GenBank/DDBJ databases">
        <authorList>
            <consortium name="ELIXIR-Norway"/>
        </authorList>
    </citation>
    <scope>NUCLEOTIDE SEQUENCE [LARGE SCALE GENOMIC DNA]</scope>
</reference>
<dbReference type="Proteomes" id="UP001176941">
    <property type="component" value="Chromosome 4"/>
</dbReference>
<dbReference type="EMBL" id="OX459940">
    <property type="protein sequence ID" value="CAI9175123.1"/>
    <property type="molecule type" value="Genomic_DNA"/>
</dbReference>
<accession>A0ABN8ZNM9</accession>
<protein>
    <submittedName>
        <fullName evidence="2">Uncharacterized protein</fullName>
    </submittedName>
</protein>